<organism evidence="3 4">
    <name type="scientific">Algivirga pacifica</name>
    <dbReference type="NCBI Taxonomy" id="1162670"/>
    <lineage>
        <taxon>Bacteria</taxon>
        <taxon>Pseudomonadati</taxon>
        <taxon>Bacteroidota</taxon>
        <taxon>Cytophagia</taxon>
        <taxon>Cytophagales</taxon>
        <taxon>Flammeovirgaceae</taxon>
        <taxon>Algivirga</taxon>
    </lineage>
</organism>
<dbReference type="HAMAP" id="MF_00226_B">
    <property type="entry name" value="CinA_B"/>
    <property type="match status" value="1"/>
</dbReference>
<accession>A0ABP9D5K5</accession>
<dbReference type="Proteomes" id="UP001500298">
    <property type="component" value="Unassembled WGS sequence"/>
</dbReference>
<dbReference type="Pfam" id="PF02464">
    <property type="entry name" value="CinA"/>
    <property type="match status" value="1"/>
</dbReference>
<dbReference type="Pfam" id="PF18146">
    <property type="entry name" value="CinA_KH"/>
    <property type="match status" value="1"/>
</dbReference>
<dbReference type="Pfam" id="PF00994">
    <property type="entry name" value="MoCF_biosynth"/>
    <property type="match status" value="1"/>
</dbReference>
<dbReference type="InterPro" id="IPR001453">
    <property type="entry name" value="MoaB/Mog_dom"/>
</dbReference>
<dbReference type="SUPFAM" id="SSF53218">
    <property type="entry name" value="Molybdenum cofactor biosynthesis proteins"/>
    <property type="match status" value="1"/>
</dbReference>
<dbReference type="InterPro" id="IPR008136">
    <property type="entry name" value="CinA_C"/>
</dbReference>
<comment type="caution">
    <text evidence="3">The sequence shown here is derived from an EMBL/GenBank/DDBJ whole genome shotgun (WGS) entry which is preliminary data.</text>
</comment>
<evidence type="ECO:0000256" key="1">
    <source>
        <dbReference type="HAMAP-Rule" id="MF_00226"/>
    </source>
</evidence>
<dbReference type="InterPro" id="IPR036653">
    <property type="entry name" value="CinA-like_C"/>
</dbReference>
<protein>
    <recommendedName>
        <fullName evidence="1">CinA-like protein</fullName>
    </recommendedName>
</protein>
<dbReference type="NCBIfam" id="NF001813">
    <property type="entry name" value="PRK00549.1"/>
    <property type="match status" value="1"/>
</dbReference>
<dbReference type="EMBL" id="BAABJX010000017">
    <property type="protein sequence ID" value="GAA4826597.1"/>
    <property type="molecule type" value="Genomic_DNA"/>
</dbReference>
<dbReference type="PANTHER" id="PTHR13939:SF0">
    <property type="entry name" value="NMN AMIDOHYDROLASE-LIKE PROTEIN YFAY"/>
    <property type="match status" value="1"/>
</dbReference>
<dbReference type="Gene3D" id="3.40.980.10">
    <property type="entry name" value="MoaB/Mog-like domain"/>
    <property type="match status" value="1"/>
</dbReference>
<dbReference type="PIRSF" id="PIRSF006728">
    <property type="entry name" value="CinA"/>
    <property type="match status" value="1"/>
</dbReference>
<comment type="similarity">
    <text evidence="1">Belongs to the CinA family.</text>
</comment>
<dbReference type="PANTHER" id="PTHR13939">
    <property type="entry name" value="NICOTINAMIDE-NUCLEOTIDE AMIDOHYDROLASE PNCC"/>
    <property type="match status" value="1"/>
</dbReference>
<dbReference type="RefSeq" id="WP_345369565.1">
    <property type="nucleotide sequence ID" value="NZ_BAABJX010000017.1"/>
</dbReference>
<evidence type="ECO:0000313" key="4">
    <source>
        <dbReference type="Proteomes" id="UP001500298"/>
    </source>
</evidence>
<dbReference type="NCBIfam" id="TIGR00199">
    <property type="entry name" value="PncC_domain"/>
    <property type="match status" value="1"/>
</dbReference>
<dbReference type="Gene3D" id="3.90.950.20">
    <property type="entry name" value="CinA-like"/>
    <property type="match status" value="1"/>
</dbReference>
<evidence type="ECO:0000313" key="3">
    <source>
        <dbReference type="EMBL" id="GAA4826597.1"/>
    </source>
</evidence>
<dbReference type="NCBIfam" id="TIGR00177">
    <property type="entry name" value="molyb_syn"/>
    <property type="match status" value="1"/>
</dbReference>
<dbReference type="CDD" id="cd00885">
    <property type="entry name" value="cinA"/>
    <property type="match status" value="1"/>
</dbReference>
<keyword evidence="4" id="KW-1185">Reference proteome</keyword>
<evidence type="ECO:0000259" key="2">
    <source>
        <dbReference type="SMART" id="SM00852"/>
    </source>
</evidence>
<dbReference type="InterPro" id="IPR041424">
    <property type="entry name" value="CinA_KH"/>
</dbReference>
<feature type="domain" description="MoaB/Mog" evidence="2">
    <location>
        <begin position="6"/>
        <end position="173"/>
    </location>
</feature>
<reference evidence="4" key="1">
    <citation type="journal article" date="2019" name="Int. J. Syst. Evol. Microbiol.">
        <title>The Global Catalogue of Microorganisms (GCM) 10K type strain sequencing project: providing services to taxonomists for standard genome sequencing and annotation.</title>
        <authorList>
            <consortium name="The Broad Institute Genomics Platform"/>
            <consortium name="The Broad Institute Genome Sequencing Center for Infectious Disease"/>
            <person name="Wu L."/>
            <person name="Ma J."/>
        </authorList>
    </citation>
    <scope>NUCLEOTIDE SEQUENCE [LARGE SCALE GENOMIC DNA]</scope>
    <source>
        <strain evidence="4">JCM 18326</strain>
    </source>
</reference>
<dbReference type="InterPro" id="IPR050101">
    <property type="entry name" value="CinA"/>
</dbReference>
<gene>
    <name evidence="3" type="ORF">GCM10023331_09050</name>
</gene>
<dbReference type="SUPFAM" id="SSF142433">
    <property type="entry name" value="CinA-like"/>
    <property type="match status" value="1"/>
</dbReference>
<sequence>MNVYAEIITIGDEILYGQITDTNSQWIGQELGKIGFRIIRKTSIGDSREEILTALKEASQRADVVLTTGGLGPTKDDITKHTFAEYFNEELTFREEVFTHIEALFKVKGREITELNRQQAYVPALGEVIHNAVGTAPGMWFPQGRKVYVSMPGVPHEMKKMMSDIIIPRLQQQFHTPFIYHKMVRTVGIPESILAQQLEHWEDALPEHIKLAYLPRLGQVRLRLTATGFDLEQLKMEVEEELYKIRPLLGEKLYAEEDIDLEVLVVEKLKQKGLKLATAESCTGGLLADQITNIPGVSAVYQGGIVSYSNEVKMSQLGVKEETLRTHGAVSEETAREMAEQVRERYGADFGISTTGIAGPDGGTEEKPVGTIWIACATPKETYTQLLQLTSDRILNINATATAVLKLLWKHIDTIG</sequence>
<name>A0ABP9D5K5_9BACT</name>
<proteinExistence type="inferred from homology"/>
<dbReference type="InterPro" id="IPR008135">
    <property type="entry name" value="Competence-induced_CinA"/>
</dbReference>
<dbReference type="SMART" id="SM00852">
    <property type="entry name" value="MoCF_biosynth"/>
    <property type="match status" value="1"/>
</dbReference>
<dbReference type="NCBIfam" id="TIGR00200">
    <property type="entry name" value="cinA_nterm"/>
    <property type="match status" value="1"/>
</dbReference>
<dbReference type="InterPro" id="IPR036425">
    <property type="entry name" value="MoaB/Mog-like_dom_sf"/>
</dbReference>